<evidence type="ECO:0000256" key="1">
    <source>
        <dbReference type="ARBA" id="ARBA00001946"/>
    </source>
</evidence>
<evidence type="ECO:0000313" key="5">
    <source>
        <dbReference type="EMBL" id="NBC70296.1"/>
    </source>
</evidence>
<dbReference type="AlphaFoldDB" id="A0A7X4YRI3"/>
<dbReference type="PROSITE" id="PS51462">
    <property type="entry name" value="NUDIX"/>
    <property type="match status" value="1"/>
</dbReference>
<keyword evidence="6" id="KW-1185">Reference proteome</keyword>
<dbReference type="InterPro" id="IPR020476">
    <property type="entry name" value="Nudix_hydrolase"/>
</dbReference>
<dbReference type="GO" id="GO:0016787">
    <property type="term" value="F:hydrolase activity"/>
    <property type="evidence" value="ECO:0007669"/>
    <property type="project" value="UniProtKB-KW"/>
</dbReference>
<comment type="cofactor">
    <cofactor evidence="1">
        <name>Mg(2+)</name>
        <dbReference type="ChEBI" id="CHEBI:18420"/>
    </cofactor>
</comment>
<dbReference type="PANTHER" id="PTHR43046">
    <property type="entry name" value="GDP-MANNOSE MANNOSYL HYDROLASE"/>
    <property type="match status" value="1"/>
</dbReference>
<keyword evidence="2 3" id="KW-0378">Hydrolase</keyword>
<evidence type="ECO:0000256" key="3">
    <source>
        <dbReference type="RuleBase" id="RU003476"/>
    </source>
</evidence>
<sequence>MSKSIGAAAVIVDAEGRILLVKHSYGKNNWDLPGGKSEANESAQQTAAREVLEETGLNVEVGQLTGIYYEAGRDHDMHHFVFLATIVKGQVPVPSSPEILECRYCSIDEWPRPISDFTRKRIVDALDANRERLFHTVGPRVWLE</sequence>
<dbReference type="PROSITE" id="PS00893">
    <property type="entry name" value="NUDIX_BOX"/>
    <property type="match status" value="1"/>
</dbReference>
<dbReference type="InterPro" id="IPR015797">
    <property type="entry name" value="NUDIX_hydrolase-like_dom_sf"/>
</dbReference>
<organism evidence="5 6">
    <name type="scientific">Paenibacillus sacheonensis</name>
    <dbReference type="NCBI Taxonomy" id="742054"/>
    <lineage>
        <taxon>Bacteria</taxon>
        <taxon>Bacillati</taxon>
        <taxon>Bacillota</taxon>
        <taxon>Bacilli</taxon>
        <taxon>Bacillales</taxon>
        <taxon>Paenibacillaceae</taxon>
        <taxon>Paenibacillus</taxon>
    </lineage>
</organism>
<dbReference type="PANTHER" id="PTHR43046:SF2">
    <property type="entry name" value="8-OXO-DGTP DIPHOSPHATASE-RELATED"/>
    <property type="match status" value="1"/>
</dbReference>
<comment type="similarity">
    <text evidence="3">Belongs to the Nudix hydrolase family.</text>
</comment>
<gene>
    <name evidence="5" type="ORF">GT003_14950</name>
</gene>
<dbReference type="Proteomes" id="UP000558113">
    <property type="component" value="Unassembled WGS sequence"/>
</dbReference>
<feature type="domain" description="Nudix hydrolase" evidence="4">
    <location>
        <begin position="2"/>
        <end position="127"/>
    </location>
</feature>
<dbReference type="RefSeq" id="WP_161699058.1">
    <property type="nucleotide sequence ID" value="NZ_JAAAMU010000006.1"/>
</dbReference>
<proteinExistence type="inferred from homology"/>
<dbReference type="Pfam" id="PF00293">
    <property type="entry name" value="NUDIX"/>
    <property type="match status" value="1"/>
</dbReference>
<evidence type="ECO:0000256" key="2">
    <source>
        <dbReference type="ARBA" id="ARBA00022801"/>
    </source>
</evidence>
<reference evidence="5 6" key="1">
    <citation type="submission" date="2020-01" db="EMBL/GenBank/DDBJ databases">
        <title>Paenibacillus soybeanensis sp. nov. isolated from the nodules of soybean (Glycine max(L.) Merr).</title>
        <authorList>
            <person name="Wang H."/>
        </authorList>
    </citation>
    <scope>NUCLEOTIDE SEQUENCE [LARGE SCALE GENOMIC DNA]</scope>
    <source>
        <strain evidence="5 6">DSM 23054</strain>
    </source>
</reference>
<evidence type="ECO:0000313" key="6">
    <source>
        <dbReference type="Proteomes" id="UP000558113"/>
    </source>
</evidence>
<dbReference type="CDD" id="cd02883">
    <property type="entry name" value="NUDIX_Hydrolase"/>
    <property type="match status" value="1"/>
</dbReference>
<dbReference type="InterPro" id="IPR020084">
    <property type="entry name" value="NUDIX_hydrolase_CS"/>
</dbReference>
<protein>
    <submittedName>
        <fullName evidence="5">NUDIX domain-containing protein</fullName>
    </submittedName>
</protein>
<comment type="caution">
    <text evidence="5">The sequence shown here is derived from an EMBL/GenBank/DDBJ whole genome shotgun (WGS) entry which is preliminary data.</text>
</comment>
<dbReference type="SUPFAM" id="SSF55811">
    <property type="entry name" value="Nudix"/>
    <property type="match status" value="1"/>
</dbReference>
<dbReference type="Gene3D" id="3.90.79.10">
    <property type="entry name" value="Nucleoside Triphosphate Pyrophosphohydrolase"/>
    <property type="match status" value="1"/>
</dbReference>
<dbReference type="EMBL" id="JAAAMU010000006">
    <property type="protein sequence ID" value="NBC70296.1"/>
    <property type="molecule type" value="Genomic_DNA"/>
</dbReference>
<name>A0A7X4YRI3_9BACL</name>
<dbReference type="InterPro" id="IPR000086">
    <property type="entry name" value="NUDIX_hydrolase_dom"/>
</dbReference>
<dbReference type="PRINTS" id="PR00502">
    <property type="entry name" value="NUDIXFAMILY"/>
</dbReference>
<dbReference type="OrthoDB" id="9810648at2"/>
<evidence type="ECO:0000259" key="4">
    <source>
        <dbReference type="PROSITE" id="PS51462"/>
    </source>
</evidence>
<accession>A0A7X4YRI3</accession>